<name>A0ABV0YVC3_9TELE</name>
<dbReference type="Proteomes" id="UP001469553">
    <property type="component" value="Unassembled WGS sequence"/>
</dbReference>
<protein>
    <recommendedName>
        <fullName evidence="1">Transposase Helix-turn-helix domain-containing protein</fullName>
    </recommendedName>
</protein>
<gene>
    <name evidence="2" type="ORF">AMECASPLE_034349</name>
</gene>
<proteinExistence type="predicted"/>
<accession>A0ABV0YVC3</accession>
<organism evidence="2 3">
    <name type="scientific">Ameca splendens</name>
    <dbReference type="NCBI Taxonomy" id="208324"/>
    <lineage>
        <taxon>Eukaryota</taxon>
        <taxon>Metazoa</taxon>
        <taxon>Chordata</taxon>
        <taxon>Craniata</taxon>
        <taxon>Vertebrata</taxon>
        <taxon>Euteleostomi</taxon>
        <taxon>Actinopterygii</taxon>
        <taxon>Neopterygii</taxon>
        <taxon>Teleostei</taxon>
        <taxon>Neoteleostei</taxon>
        <taxon>Acanthomorphata</taxon>
        <taxon>Ovalentaria</taxon>
        <taxon>Atherinomorphae</taxon>
        <taxon>Cyprinodontiformes</taxon>
        <taxon>Goodeidae</taxon>
        <taxon>Ameca</taxon>
    </lineage>
</organism>
<evidence type="ECO:0000313" key="2">
    <source>
        <dbReference type="EMBL" id="MEQ2297391.1"/>
    </source>
</evidence>
<comment type="caution">
    <text evidence="2">The sequence shown here is derived from an EMBL/GenBank/DDBJ whole genome shotgun (WGS) entry which is preliminary data.</text>
</comment>
<feature type="domain" description="Transposase Helix-turn-helix" evidence="1">
    <location>
        <begin position="38"/>
        <end position="70"/>
    </location>
</feature>
<dbReference type="Pfam" id="PF13613">
    <property type="entry name" value="HTH_Tnp_4"/>
    <property type="match status" value="1"/>
</dbReference>
<dbReference type="InterPro" id="IPR027805">
    <property type="entry name" value="Transposase_HTH_dom"/>
</dbReference>
<dbReference type="EMBL" id="JAHRIP010042461">
    <property type="protein sequence ID" value="MEQ2297391.1"/>
    <property type="molecule type" value="Genomic_DNA"/>
</dbReference>
<evidence type="ECO:0000313" key="3">
    <source>
        <dbReference type="Proteomes" id="UP001469553"/>
    </source>
</evidence>
<keyword evidence="3" id="KW-1185">Reference proteome</keyword>
<evidence type="ECO:0000259" key="1">
    <source>
        <dbReference type="Pfam" id="PF13613"/>
    </source>
</evidence>
<reference evidence="2 3" key="1">
    <citation type="submission" date="2021-06" db="EMBL/GenBank/DDBJ databases">
        <authorList>
            <person name="Palmer J.M."/>
        </authorList>
    </citation>
    <scope>NUCLEOTIDE SEQUENCE [LARGE SCALE GENOMIC DNA]</scope>
    <source>
        <strain evidence="2 3">AS_MEX2019</strain>
        <tissue evidence="2">Muscle</tissue>
    </source>
</reference>
<sequence length="94" mass="10934">MGFWKQIEPATLNIKRVTRTQSFTKTDQVPHSASTTVLQPIDEFFLFMNYLSLGLMQKDLAHRFRIHRSTWVAGELVPISRNRTQDLLAARQQC</sequence>